<feature type="compositionally biased region" description="Basic and acidic residues" evidence="1">
    <location>
        <begin position="368"/>
        <end position="381"/>
    </location>
</feature>
<feature type="compositionally biased region" description="Basic and acidic residues" evidence="1">
    <location>
        <begin position="45"/>
        <end position="106"/>
    </location>
</feature>
<feature type="compositionally biased region" description="Low complexity" evidence="1">
    <location>
        <begin position="221"/>
        <end position="235"/>
    </location>
</feature>
<dbReference type="Proteomes" id="UP000256690">
    <property type="component" value="Unassembled WGS sequence"/>
</dbReference>
<evidence type="ECO:0000256" key="1">
    <source>
        <dbReference type="SAM" id="MobiDB-lite"/>
    </source>
</evidence>
<name>A0A3D8T2K6_9EURO</name>
<dbReference type="RefSeq" id="XP_026607979.1">
    <property type="nucleotide sequence ID" value="XM_026742134.1"/>
</dbReference>
<sequence length="540" mass="59320">MDLSDYFLFFAMRHPVQRWGLFLEDFKDEWKLPVCLRESDCMCRSKLENGKPGHEREGKPEPKHGSEPEHEHEGALECEHATRPERKNRPGGKHDSEEARNHKGREGPSTTPLETADDATDTPVPAGPPRPSESELRSRIAEWSRLVQQHDESQLKTGKQSRRTTTRNREDSAESNSQQNYTRQQRGPSRRVAPGDKARDFAPCIQSRTRSDVYPRGQPLPAISSSQAPAPTPASGTHHFSASAGQSPSTGQNPRAGLSQHQQMFLVAPRPELRPKRYPALDQHASDTHRPSSAIPTAIRPGPRGFQSHSASRPPRAHRQSSRQADSIIPGHGAEDEALRTTAGTAAPLGSSQSFRTHHLRRQGGQLDLRHPTGSRDDRNCLSRQPYPSSVNTTNIRTFGALAEHDPSRNPAAAFQILTAEPTALEARPLCLGLTKPPNQTTLPHFHTSTTTMPRGVEYAKDNQVSDNTFEAGNTKVHGTNPDHDTLNRATRTAEMPEVTGSSEPYSGQARYKNHSGSGKGGHEPNTLGEMKGLGAQPGV</sequence>
<keyword evidence="3" id="KW-1185">Reference proteome</keyword>
<comment type="caution">
    <text evidence="2">The sequence shown here is derived from an EMBL/GenBank/DDBJ whole genome shotgun (WGS) entry which is preliminary data.</text>
</comment>
<protein>
    <submittedName>
        <fullName evidence="2">Uncharacterized protein</fullName>
    </submittedName>
</protein>
<dbReference type="AlphaFoldDB" id="A0A3D8T2K6"/>
<feature type="compositionally biased region" description="Polar residues" evidence="1">
    <location>
        <begin position="174"/>
        <end position="187"/>
    </location>
</feature>
<dbReference type="OrthoDB" id="3439627at2759"/>
<feature type="compositionally biased region" description="Basic and acidic residues" evidence="1">
    <location>
        <begin position="132"/>
        <end position="154"/>
    </location>
</feature>
<dbReference type="GeneID" id="38110488"/>
<feature type="region of interest" description="Disordered" evidence="1">
    <location>
        <begin position="45"/>
        <end position="329"/>
    </location>
</feature>
<evidence type="ECO:0000313" key="2">
    <source>
        <dbReference type="EMBL" id="RDW92796.1"/>
    </source>
</evidence>
<proteinExistence type="predicted"/>
<gene>
    <name evidence="2" type="ORF">DSM5745_00118</name>
</gene>
<dbReference type="EMBL" id="PVWQ01000001">
    <property type="protein sequence ID" value="RDW92796.1"/>
    <property type="molecule type" value="Genomic_DNA"/>
</dbReference>
<organism evidence="2 3">
    <name type="scientific">Aspergillus mulundensis</name>
    <dbReference type="NCBI Taxonomy" id="1810919"/>
    <lineage>
        <taxon>Eukaryota</taxon>
        <taxon>Fungi</taxon>
        <taxon>Dikarya</taxon>
        <taxon>Ascomycota</taxon>
        <taxon>Pezizomycotina</taxon>
        <taxon>Eurotiomycetes</taxon>
        <taxon>Eurotiomycetidae</taxon>
        <taxon>Eurotiales</taxon>
        <taxon>Aspergillaceae</taxon>
        <taxon>Aspergillus</taxon>
        <taxon>Aspergillus subgen. Nidulantes</taxon>
    </lineage>
</organism>
<accession>A0A3D8T2K6</accession>
<feature type="compositionally biased region" description="Polar residues" evidence="1">
    <location>
        <begin position="382"/>
        <end position="393"/>
    </location>
</feature>
<feature type="compositionally biased region" description="Polar residues" evidence="1">
    <location>
        <begin position="238"/>
        <end position="263"/>
    </location>
</feature>
<evidence type="ECO:0000313" key="3">
    <source>
        <dbReference type="Proteomes" id="UP000256690"/>
    </source>
</evidence>
<reference evidence="2 3" key="1">
    <citation type="journal article" date="2018" name="IMA Fungus">
        <title>IMA Genome-F 9: Draft genome sequence of Annulohypoxylon stygium, Aspergillus mulundensis, Berkeleyomyces basicola (syn. Thielaviopsis basicola), Ceratocystis smalleyi, two Cercospora beticola strains, Coleophoma cylindrospora, Fusarium fracticaudum, Phialophora cf. hyalina, and Morchella septimelata.</title>
        <authorList>
            <person name="Wingfield B.D."/>
            <person name="Bills G.F."/>
            <person name="Dong Y."/>
            <person name="Huang W."/>
            <person name="Nel W.J."/>
            <person name="Swalarsk-Parry B.S."/>
            <person name="Vaghefi N."/>
            <person name="Wilken P.M."/>
            <person name="An Z."/>
            <person name="de Beer Z.W."/>
            <person name="De Vos L."/>
            <person name="Chen L."/>
            <person name="Duong T.A."/>
            <person name="Gao Y."/>
            <person name="Hammerbacher A."/>
            <person name="Kikkert J.R."/>
            <person name="Li Y."/>
            <person name="Li H."/>
            <person name="Li K."/>
            <person name="Li Q."/>
            <person name="Liu X."/>
            <person name="Ma X."/>
            <person name="Naidoo K."/>
            <person name="Pethybridge S.J."/>
            <person name="Sun J."/>
            <person name="Steenkamp E.T."/>
            <person name="van der Nest M.A."/>
            <person name="van Wyk S."/>
            <person name="Wingfield M.J."/>
            <person name="Xiong C."/>
            <person name="Yue Q."/>
            <person name="Zhang X."/>
        </authorList>
    </citation>
    <scope>NUCLEOTIDE SEQUENCE [LARGE SCALE GENOMIC DNA]</scope>
    <source>
        <strain evidence="2 3">DSM 5745</strain>
    </source>
</reference>
<feature type="region of interest" description="Disordered" evidence="1">
    <location>
        <begin position="494"/>
        <end position="540"/>
    </location>
</feature>
<feature type="region of interest" description="Disordered" evidence="1">
    <location>
        <begin position="362"/>
        <end position="393"/>
    </location>
</feature>